<feature type="region of interest" description="Disordered" evidence="1">
    <location>
        <begin position="74"/>
        <end position="102"/>
    </location>
</feature>
<feature type="region of interest" description="Disordered" evidence="1">
    <location>
        <begin position="1"/>
        <end position="45"/>
    </location>
</feature>
<proteinExistence type="predicted"/>
<dbReference type="InParanoid" id="G5C4L7"/>
<dbReference type="Proteomes" id="UP000006813">
    <property type="component" value="Unassembled WGS sequence"/>
</dbReference>
<evidence type="ECO:0000313" key="2">
    <source>
        <dbReference type="EMBL" id="EHB16511.1"/>
    </source>
</evidence>
<dbReference type="EMBL" id="JH173384">
    <property type="protein sequence ID" value="EHB16511.1"/>
    <property type="molecule type" value="Genomic_DNA"/>
</dbReference>
<gene>
    <name evidence="2" type="ORF">GW7_21802</name>
</gene>
<evidence type="ECO:0000256" key="1">
    <source>
        <dbReference type="SAM" id="MobiDB-lite"/>
    </source>
</evidence>
<protein>
    <submittedName>
        <fullName evidence="2">65 kDa Yes-associated protein</fullName>
    </submittedName>
</protein>
<sequence>MNSASAMSQRISQSAPVKQPPPLAPQSPQGDVMGGSNSNQQQQMRLQQLMMEKQRLQLKQQQLLRQELALRSQLPTLEQDGATQTPVSSSRHVSGIKNSDDQ</sequence>
<dbReference type="AlphaFoldDB" id="G5C4L7"/>
<dbReference type="eggNOG" id="KOG0940">
    <property type="taxonomic scope" value="Eukaryota"/>
</dbReference>
<evidence type="ECO:0000313" key="3">
    <source>
        <dbReference type="Proteomes" id="UP000006813"/>
    </source>
</evidence>
<organism evidence="2 3">
    <name type="scientific">Heterocephalus glaber</name>
    <name type="common">Naked mole rat</name>
    <dbReference type="NCBI Taxonomy" id="10181"/>
    <lineage>
        <taxon>Eukaryota</taxon>
        <taxon>Metazoa</taxon>
        <taxon>Chordata</taxon>
        <taxon>Craniata</taxon>
        <taxon>Vertebrata</taxon>
        <taxon>Euteleostomi</taxon>
        <taxon>Mammalia</taxon>
        <taxon>Eutheria</taxon>
        <taxon>Euarchontoglires</taxon>
        <taxon>Glires</taxon>
        <taxon>Rodentia</taxon>
        <taxon>Hystricomorpha</taxon>
        <taxon>Bathyergidae</taxon>
        <taxon>Heterocephalus</taxon>
    </lineage>
</organism>
<feature type="compositionally biased region" description="Polar residues" evidence="1">
    <location>
        <begin position="81"/>
        <end position="92"/>
    </location>
</feature>
<dbReference type="STRING" id="10181.G5C4L7"/>
<accession>G5C4L7</accession>
<feature type="compositionally biased region" description="Polar residues" evidence="1">
    <location>
        <begin position="1"/>
        <end position="16"/>
    </location>
</feature>
<name>G5C4L7_HETGA</name>
<reference evidence="2 3" key="1">
    <citation type="journal article" date="2011" name="Nature">
        <title>Genome sequencing reveals insights into physiology and longevity of the naked mole rat.</title>
        <authorList>
            <person name="Kim E.B."/>
            <person name="Fang X."/>
            <person name="Fushan A.A."/>
            <person name="Huang Z."/>
            <person name="Lobanov A.V."/>
            <person name="Han L."/>
            <person name="Marino S.M."/>
            <person name="Sun X."/>
            <person name="Turanov A.A."/>
            <person name="Yang P."/>
            <person name="Yim S.H."/>
            <person name="Zhao X."/>
            <person name="Kasaikina M.V."/>
            <person name="Stoletzki N."/>
            <person name="Peng C."/>
            <person name="Polak P."/>
            <person name="Xiong Z."/>
            <person name="Kiezun A."/>
            <person name="Zhu Y."/>
            <person name="Chen Y."/>
            <person name="Kryukov G.V."/>
            <person name="Zhang Q."/>
            <person name="Peshkin L."/>
            <person name="Yang L."/>
            <person name="Bronson R.T."/>
            <person name="Buffenstein R."/>
            <person name="Wang B."/>
            <person name="Han C."/>
            <person name="Li Q."/>
            <person name="Chen L."/>
            <person name="Zhao W."/>
            <person name="Sunyaev S.R."/>
            <person name="Park T.J."/>
            <person name="Zhang G."/>
            <person name="Wang J."/>
            <person name="Gladyshev V.N."/>
        </authorList>
    </citation>
    <scope>NUCLEOTIDE SEQUENCE [LARGE SCALE GENOMIC DNA]</scope>
</reference>